<comment type="caution">
    <text evidence="2">The sequence shown here is derived from an EMBL/GenBank/DDBJ whole genome shotgun (WGS) entry which is preliminary data.</text>
</comment>
<dbReference type="PROSITE" id="PS51819">
    <property type="entry name" value="VOC"/>
    <property type="match status" value="1"/>
</dbReference>
<dbReference type="EMBL" id="JAZHYN010000001">
    <property type="protein sequence ID" value="MEF3364934.1"/>
    <property type="molecule type" value="Genomic_DNA"/>
</dbReference>
<reference evidence="2 3" key="1">
    <citation type="submission" date="2024-02" db="EMBL/GenBank/DDBJ databases">
        <authorList>
            <person name="Grouzdev D."/>
        </authorList>
    </citation>
    <scope>NUCLEOTIDE SEQUENCE [LARGE SCALE GENOMIC DNA]</scope>
    <source>
        <strain evidence="2 3">9N</strain>
    </source>
</reference>
<dbReference type="InterPro" id="IPR041581">
    <property type="entry name" value="Glyoxalase_6"/>
</dbReference>
<dbReference type="SUPFAM" id="SSF54593">
    <property type="entry name" value="Glyoxalase/Bleomycin resistance protein/Dihydroxybiphenyl dioxygenase"/>
    <property type="match status" value="1"/>
</dbReference>
<proteinExistence type="predicted"/>
<dbReference type="Pfam" id="PF18029">
    <property type="entry name" value="Glyoxalase_6"/>
    <property type="match status" value="1"/>
</dbReference>
<sequence>MKYSVSIDVPLLEDGLRFYRDALGLAEIARPVATYVTLKCGDSQIGLIEKSAGSKPAEGSDDIRRYERHWTPVHIDFHVDDFETFLAKAVSAGAKCERKFEGGGARPPIAFCSDPFGNGFCVTGPIA</sequence>
<evidence type="ECO:0000259" key="1">
    <source>
        <dbReference type="PROSITE" id="PS51819"/>
    </source>
</evidence>
<keyword evidence="3" id="KW-1185">Reference proteome</keyword>
<gene>
    <name evidence="2" type="ORF">V3H18_00130</name>
</gene>
<dbReference type="Gene3D" id="3.10.180.10">
    <property type="entry name" value="2,3-Dihydroxybiphenyl 1,2-Dioxygenase, domain 1"/>
    <property type="match status" value="1"/>
</dbReference>
<dbReference type="RefSeq" id="WP_332079813.1">
    <property type="nucleotide sequence ID" value="NZ_JAZHYN010000001.1"/>
</dbReference>
<dbReference type="InterPro" id="IPR037523">
    <property type="entry name" value="VOC_core"/>
</dbReference>
<dbReference type="Proteomes" id="UP001350748">
    <property type="component" value="Unassembled WGS sequence"/>
</dbReference>
<accession>A0ABU7XC20</accession>
<protein>
    <submittedName>
        <fullName evidence="2">VOC family protein</fullName>
    </submittedName>
</protein>
<feature type="domain" description="VOC" evidence="1">
    <location>
        <begin position="1"/>
        <end position="125"/>
    </location>
</feature>
<evidence type="ECO:0000313" key="3">
    <source>
        <dbReference type="Proteomes" id="UP001350748"/>
    </source>
</evidence>
<name>A0ABU7XC20_9HYPH</name>
<dbReference type="InterPro" id="IPR029068">
    <property type="entry name" value="Glyas_Bleomycin-R_OHBP_Dase"/>
</dbReference>
<organism evidence="2 3">
    <name type="scientific">Methylocystis borbori</name>
    <dbReference type="NCBI Taxonomy" id="3118750"/>
    <lineage>
        <taxon>Bacteria</taxon>
        <taxon>Pseudomonadati</taxon>
        <taxon>Pseudomonadota</taxon>
        <taxon>Alphaproteobacteria</taxon>
        <taxon>Hyphomicrobiales</taxon>
        <taxon>Methylocystaceae</taxon>
        <taxon>Methylocystis</taxon>
    </lineage>
</organism>
<evidence type="ECO:0000313" key="2">
    <source>
        <dbReference type="EMBL" id="MEF3364934.1"/>
    </source>
</evidence>